<name>A0A8H5LSC3_9AGAR</name>
<gene>
    <name evidence="1" type="ORF">D9757_010668</name>
</gene>
<dbReference type="OrthoDB" id="9993796at2759"/>
<evidence type="ECO:0000313" key="2">
    <source>
        <dbReference type="Proteomes" id="UP000518752"/>
    </source>
</evidence>
<accession>A0A8H5LSC3</accession>
<sequence length="86" mass="9923">MAFEDAATLGILIPFDTPREEIANRLKGYELLRKERADFVSKESLENQVVKEKRRSYVRSPEMQTKVMGYDAGAVAEEYKMKNFTS</sequence>
<reference evidence="1 2" key="1">
    <citation type="journal article" date="2020" name="ISME J.">
        <title>Uncovering the hidden diversity of litter-decomposition mechanisms in mushroom-forming fungi.</title>
        <authorList>
            <person name="Floudas D."/>
            <person name="Bentzer J."/>
            <person name="Ahren D."/>
            <person name="Johansson T."/>
            <person name="Persson P."/>
            <person name="Tunlid A."/>
        </authorList>
    </citation>
    <scope>NUCLEOTIDE SEQUENCE [LARGE SCALE GENOMIC DNA]</scope>
    <source>
        <strain evidence="1 2">CBS 406.79</strain>
    </source>
</reference>
<protein>
    <submittedName>
        <fullName evidence="1">Uncharacterized protein</fullName>
    </submittedName>
</protein>
<dbReference type="EMBL" id="JAACJN010000142">
    <property type="protein sequence ID" value="KAF5367599.1"/>
    <property type="molecule type" value="Genomic_DNA"/>
</dbReference>
<dbReference type="InterPro" id="IPR036188">
    <property type="entry name" value="FAD/NAD-bd_sf"/>
</dbReference>
<evidence type="ECO:0000313" key="1">
    <source>
        <dbReference type="EMBL" id="KAF5367599.1"/>
    </source>
</evidence>
<organism evidence="1 2">
    <name type="scientific">Collybiopsis confluens</name>
    <dbReference type="NCBI Taxonomy" id="2823264"/>
    <lineage>
        <taxon>Eukaryota</taxon>
        <taxon>Fungi</taxon>
        <taxon>Dikarya</taxon>
        <taxon>Basidiomycota</taxon>
        <taxon>Agaricomycotina</taxon>
        <taxon>Agaricomycetes</taxon>
        <taxon>Agaricomycetidae</taxon>
        <taxon>Agaricales</taxon>
        <taxon>Marasmiineae</taxon>
        <taxon>Omphalotaceae</taxon>
        <taxon>Collybiopsis</taxon>
    </lineage>
</organism>
<dbReference type="Proteomes" id="UP000518752">
    <property type="component" value="Unassembled WGS sequence"/>
</dbReference>
<comment type="caution">
    <text evidence="1">The sequence shown here is derived from an EMBL/GenBank/DDBJ whole genome shotgun (WGS) entry which is preliminary data.</text>
</comment>
<proteinExistence type="predicted"/>
<dbReference type="Gene3D" id="3.50.50.60">
    <property type="entry name" value="FAD/NAD(P)-binding domain"/>
    <property type="match status" value="1"/>
</dbReference>
<keyword evidence="2" id="KW-1185">Reference proteome</keyword>
<dbReference type="AlphaFoldDB" id="A0A8H5LSC3"/>